<feature type="region of interest" description="Disordered" evidence="1">
    <location>
        <begin position="209"/>
        <end position="266"/>
    </location>
</feature>
<protein>
    <submittedName>
        <fullName evidence="2">Uncharacterized protein</fullName>
    </submittedName>
</protein>
<dbReference type="RefSeq" id="XP_024326805.1">
    <property type="nucleotide sequence ID" value="XM_024465827.1"/>
</dbReference>
<feature type="compositionally biased region" description="Basic and acidic residues" evidence="1">
    <location>
        <begin position="222"/>
        <end position="239"/>
    </location>
</feature>
<gene>
    <name evidence="2" type="ORF">VC83_02159</name>
</gene>
<dbReference type="OrthoDB" id="5409477at2759"/>
<dbReference type="GeneID" id="36285243"/>
<dbReference type="Proteomes" id="UP000077154">
    <property type="component" value="Unassembled WGS sequence"/>
</dbReference>
<organism evidence="2">
    <name type="scientific">Pseudogymnoascus destructans</name>
    <dbReference type="NCBI Taxonomy" id="655981"/>
    <lineage>
        <taxon>Eukaryota</taxon>
        <taxon>Fungi</taxon>
        <taxon>Dikarya</taxon>
        <taxon>Ascomycota</taxon>
        <taxon>Pezizomycotina</taxon>
        <taxon>Leotiomycetes</taxon>
        <taxon>Thelebolales</taxon>
        <taxon>Thelebolaceae</taxon>
        <taxon>Pseudogymnoascus</taxon>
    </lineage>
</organism>
<evidence type="ECO:0000313" key="2">
    <source>
        <dbReference type="EMBL" id="OAF61530.1"/>
    </source>
</evidence>
<reference evidence="2" key="1">
    <citation type="submission" date="2016-03" db="EMBL/GenBank/DDBJ databases">
        <title>Updated assembly of Pseudogymnoascus destructans, the fungus causing white-nose syndrome of bats.</title>
        <authorList>
            <person name="Palmer J.M."/>
            <person name="Drees K.P."/>
            <person name="Foster J.T."/>
            <person name="Lindner D.L."/>
        </authorList>
    </citation>
    <scope>NUCLEOTIDE SEQUENCE [LARGE SCALE GENOMIC DNA]</scope>
    <source>
        <strain evidence="2">20631-21</strain>
    </source>
</reference>
<dbReference type="VEuPathDB" id="FungiDB:GMDG_01482"/>
<name>A0A177AIA7_9PEZI</name>
<dbReference type="EMBL" id="KV441389">
    <property type="protein sequence ID" value="OAF61530.1"/>
    <property type="molecule type" value="Genomic_DNA"/>
</dbReference>
<evidence type="ECO:0000256" key="1">
    <source>
        <dbReference type="SAM" id="MobiDB-lite"/>
    </source>
</evidence>
<dbReference type="AlphaFoldDB" id="A0A177AIA7"/>
<dbReference type="eggNOG" id="ENOG502SN7S">
    <property type="taxonomic scope" value="Eukaryota"/>
</dbReference>
<proteinExistence type="predicted"/>
<accession>A0A177AIA7</accession>
<sequence length="266" mass="30080">MHLFLLPHHQFIQKNCRSCPFNVTICTPRVEQPTLEPRQHSSCIRCIGILSAVGRDTNTDRDPYRERENPETMDPDCAICSSPALAQCDCEAKGLDTAVRQAETRMMTTFFADIRAWVRGHAQDYILTYFNVLTTRRRESHSMHIAHLSERALYYYGTRPHPTEIAAANAELKRGIDEDWRASVQRYPEVLEYFYSLVTFTLPRDDDSAVKDPPLSALTGARMRESGGGKGKRQERVEAGRSTPGLGSIRRPPPPPSSGYAYGGRY</sequence>